<evidence type="ECO:0000313" key="1">
    <source>
        <dbReference type="EMBL" id="GAA5512467.1"/>
    </source>
</evidence>
<reference evidence="1 2" key="1">
    <citation type="submission" date="2024-02" db="EMBL/GenBank/DDBJ databases">
        <title>Deinococcus carri NBRC 110142.</title>
        <authorList>
            <person name="Ichikawa N."/>
            <person name="Katano-Makiyama Y."/>
            <person name="Hidaka K."/>
        </authorList>
    </citation>
    <scope>NUCLEOTIDE SEQUENCE [LARGE SCALE GENOMIC DNA]</scope>
    <source>
        <strain evidence="1 2">NBRC 110142</strain>
    </source>
</reference>
<organism evidence="1 2">
    <name type="scientific">Deinococcus carri</name>
    <dbReference type="NCBI Taxonomy" id="1211323"/>
    <lineage>
        <taxon>Bacteria</taxon>
        <taxon>Thermotogati</taxon>
        <taxon>Deinococcota</taxon>
        <taxon>Deinococci</taxon>
        <taxon>Deinococcales</taxon>
        <taxon>Deinococcaceae</taxon>
        <taxon>Deinococcus</taxon>
    </lineage>
</organism>
<name>A0ABP9W8G4_9DEIO</name>
<sequence>MAAGLAGRDTHRGGLAPLGVIEADLCGILAANPAFLPRLVMAWTVQHAVPLVSGGRLEQWQAALSAYPETLRHHLVRTELGRWATPHGWPCSLTGPASA</sequence>
<dbReference type="EMBL" id="BAABRP010000002">
    <property type="protein sequence ID" value="GAA5512467.1"/>
    <property type="molecule type" value="Genomic_DNA"/>
</dbReference>
<accession>A0ABP9W8G4</accession>
<keyword evidence="2" id="KW-1185">Reference proteome</keyword>
<comment type="caution">
    <text evidence="1">The sequence shown here is derived from an EMBL/GenBank/DDBJ whole genome shotgun (WGS) entry which is preliminary data.</text>
</comment>
<evidence type="ECO:0000313" key="2">
    <source>
        <dbReference type="Proteomes" id="UP001401887"/>
    </source>
</evidence>
<protein>
    <submittedName>
        <fullName evidence="1">Uncharacterized protein</fullName>
    </submittedName>
</protein>
<proteinExistence type="predicted"/>
<dbReference type="Proteomes" id="UP001401887">
    <property type="component" value="Unassembled WGS sequence"/>
</dbReference>
<gene>
    <name evidence="1" type="ORF">Dcar01_01181</name>
</gene>